<keyword evidence="1" id="KW-1133">Transmembrane helix</keyword>
<evidence type="ECO:0000313" key="3">
    <source>
        <dbReference type="Proteomes" id="UP000199345"/>
    </source>
</evidence>
<dbReference type="Proteomes" id="UP000199345">
    <property type="component" value="Unassembled WGS sequence"/>
</dbReference>
<dbReference type="EMBL" id="FOIA01000015">
    <property type="protein sequence ID" value="SET19414.1"/>
    <property type="molecule type" value="Genomic_DNA"/>
</dbReference>
<gene>
    <name evidence="2" type="ORF">SAMN05216326_1154</name>
</gene>
<evidence type="ECO:0000256" key="1">
    <source>
        <dbReference type="SAM" id="Phobius"/>
    </source>
</evidence>
<feature type="transmembrane region" description="Helical" evidence="1">
    <location>
        <begin position="65"/>
        <end position="82"/>
    </location>
</feature>
<evidence type="ECO:0000313" key="2">
    <source>
        <dbReference type="EMBL" id="SET19414.1"/>
    </source>
</evidence>
<organism evidence="2 3">
    <name type="scientific">Nitrosomonas marina</name>
    <dbReference type="NCBI Taxonomy" id="917"/>
    <lineage>
        <taxon>Bacteria</taxon>
        <taxon>Pseudomonadati</taxon>
        <taxon>Pseudomonadota</taxon>
        <taxon>Betaproteobacteria</taxon>
        <taxon>Nitrosomonadales</taxon>
        <taxon>Nitrosomonadaceae</taxon>
        <taxon>Nitrosomonas</taxon>
    </lineage>
</organism>
<feature type="transmembrane region" description="Helical" evidence="1">
    <location>
        <begin position="33"/>
        <end position="53"/>
    </location>
</feature>
<keyword evidence="1" id="KW-0472">Membrane</keyword>
<accession>A0A1I0CIH7</accession>
<reference evidence="3" key="1">
    <citation type="submission" date="2016-10" db="EMBL/GenBank/DDBJ databases">
        <authorList>
            <person name="Varghese N."/>
            <person name="Submissions S."/>
        </authorList>
    </citation>
    <scope>NUCLEOTIDE SEQUENCE [LARGE SCALE GENOMIC DNA]</scope>
    <source>
        <strain evidence="3">Nm71</strain>
    </source>
</reference>
<keyword evidence="3" id="KW-1185">Reference proteome</keyword>
<keyword evidence="1" id="KW-0812">Transmembrane</keyword>
<proteinExistence type="predicted"/>
<feature type="transmembrane region" description="Helical" evidence="1">
    <location>
        <begin position="88"/>
        <end position="105"/>
    </location>
</feature>
<name>A0A1I0CIH7_9PROT</name>
<protein>
    <submittedName>
        <fullName evidence="2">Uncharacterized protein</fullName>
    </submittedName>
</protein>
<sequence>MFQRKAGLRLKNLKIQQTSLISIYLTLDMDFSVIKFLLIMMAMALADVFWTLYFIDVEGRKAHNASLWSAMIILVTSFTVTNYVENEIYILAAFIGAYLGTYFTIKWKLRIESGEENF</sequence>
<dbReference type="AlphaFoldDB" id="A0A1I0CIH7"/>